<sequence length="43" mass="4803">MFGRTDCPELQVVHGSEKPSHRCKIADAESTQEKEDAGHDLLH</sequence>
<evidence type="ECO:0000256" key="1">
    <source>
        <dbReference type="SAM" id="MobiDB-lite"/>
    </source>
</evidence>
<evidence type="ECO:0000313" key="2">
    <source>
        <dbReference type="EMBL" id="ETO65518.1"/>
    </source>
</evidence>
<comment type="caution">
    <text evidence="2">The sequence shown here is derived from an EMBL/GenBank/DDBJ whole genome shotgun (WGS) entry which is preliminary data.</text>
</comment>
<dbReference type="Proteomes" id="UP000028582">
    <property type="component" value="Unassembled WGS sequence"/>
</dbReference>
<organism evidence="2 3">
    <name type="scientific">Phytophthora nicotianae P1976</name>
    <dbReference type="NCBI Taxonomy" id="1317066"/>
    <lineage>
        <taxon>Eukaryota</taxon>
        <taxon>Sar</taxon>
        <taxon>Stramenopiles</taxon>
        <taxon>Oomycota</taxon>
        <taxon>Peronosporomycetes</taxon>
        <taxon>Peronosporales</taxon>
        <taxon>Peronosporaceae</taxon>
        <taxon>Phytophthora</taxon>
    </lineage>
</organism>
<protein>
    <submittedName>
        <fullName evidence="2">Uncharacterized protein</fullName>
    </submittedName>
</protein>
<gene>
    <name evidence="2" type="ORF">F444_17182</name>
</gene>
<dbReference type="EMBL" id="ANJA01003183">
    <property type="protein sequence ID" value="ETO65518.1"/>
    <property type="molecule type" value="Genomic_DNA"/>
</dbReference>
<name>A0A080ZFV7_PHYNI</name>
<accession>A0A080ZFV7</accession>
<evidence type="ECO:0000313" key="3">
    <source>
        <dbReference type="Proteomes" id="UP000028582"/>
    </source>
</evidence>
<feature type="region of interest" description="Disordered" evidence="1">
    <location>
        <begin position="1"/>
        <end position="43"/>
    </location>
</feature>
<dbReference type="AlphaFoldDB" id="A0A080ZFV7"/>
<proteinExistence type="predicted"/>
<feature type="compositionally biased region" description="Basic and acidic residues" evidence="1">
    <location>
        <begin position="15"/>
        <end position="43"/>
    </location>
</feature>
<reference evidence="2 3" key="1">
    <citation type="submission" date="2013-11" db="EMBL/GenBank/DDBJ databases">
        <title>The Genome Sequence of Phytophthora parasitica P1976.</title>
        <authorList>
            <consortium name="The Broad Institute Genomics Platform"/>
            <person name="Russ C."/>
            <person name="Tyler B."/>
            <person name="Panabieres F."/>
            <person name="Shan W."/>
            <person name="Tripathy S."/>
            <person name="Grunwald N."/>
            <person name="Machado M."/>
            <person name="Johnson C.S."/>
            <person name="Walker B."/>
            <person name="Young S."/>
            <person name="Zeng Q."/>
            <person name="Gargeya S."/>
            <person name="Fitzgerald M."/>
            <person name="Haas B."/>
            <person name="Abouelleil A."/>
            <person name="Allen A.W."/>
            <person name="Alvarado L."/>
            <person name="Arachchi H.M."/>
            <person name="Berlin A.M."/>
            <person name="Chapman S.B."/>
            <person name="Gainer-Dewar J."/>
            <person name="Goldberg J."/>
            <person name="Griggs A."/>
            <person name="Gujja S."/>
            <person name="Hansen M."/>
            <person name="Howarth C."/>
            <person name="Imamovic A."/>
            <person name="Ireland A."/>
            <person name="Larimer J."/>
            <person name="McCowan C."/>
            <person name="Murphy C."/>
            <person name="Pearson M."/>
            <person name="Poon T.W."/>
            <person name="Priest M."/>
            <person name="Roberts A."/>
            <person name="Saif S."/>
            <person name="Shea T."/>
            <person name="Sisk P."/>
            <person name="Sykes S."/>
            <person name="Wortman J."/>
            <person name="Nusbaum C."/>
            <person name="Birren B."/>
        </authorList>
    </citation>
    <scope>NUCLEOTIDE SEQUENCE [LARGE SCALE GENOMIC DNA]</scope>
    <source>
        <strain evidence="2 3">P1976</strain>
    </source>
</reference>